<keyword evidence="3" id="KW-1185">Reference proteome</keyword>
<organism evidence="2 3">
    <name type="scientific">Mya arenaria</name>
    <name type="common">Soft-shell clam</name>
    <dbReference type="NCBI Taxonomy" id="6604"/>
    <lineage>
        <taxon>Eukaryota</taxon>
        <taxon>Metazoa</taxon>
        <taxon>Spiralia</taxon>
        <taxon>Lophotrochozoa</taxon>
        <taxon>Mollusca</taxon>
        <taxon>Bivalvia</taxon>
        <taxon>Autobranchia</taxon>
        <taxon>Heteroconchia</taxon>
        <taxon>Euheterodonta</taxon>
        <taxon>Imparidentia</taxon>
        <taxon>Neoheterodontei</taxon>
        <taxon>Myida</taxon>
        <taxon>Myoidea</taxon>
        <taxon>Myidae</taxon>
        <taxon>Mya</taxon>
    </lineage>
</organism>
<gene>
    <name evidence="2" type="ORF">MAR_017405</name>
</gene>
<evidence type="ECO:0000256" key="1">
    <source>
        <dbReference type="SAM" id="MobiDB-lite"/>
    </source>
</evidence>
<dbReference type="EMBL" id="CP111017">
    <property type="protein sequence ID" value="WAR07447.1"/>
    <property type="molecule type" value="Genomic_DNA"/>
</dbReference>
<evidence type="ECO:0000313" key="2">
    <source>
        <dbReference type="EMBL" id="WAR07447.1"/>
    </source>
</evidence>
<sequence length="284" mass="31752">MNKIFKKSRSVSPSFEIPKICLPRQAECIDDGYDIELNKGLKVPQESRGRSTSFDSSSLQRQNTLTKKTLEVPGKNSRRCHSLDSTCTYQMSPSTSDESISDSRVSGGTSNFSLKVPKFQGRRSSLDIPKLCIHCVHMEAKAQENREREEALLVYNQDRNNAEDSDNISFTSSTSYTSSLADSLSDPSGFYYLSDSEDEGNESDCEDNLDSPNFRNNTNSESFDSYHGTTTKPGKSSHKQVQRQKSFDNGDNLPVPMQIRSSSVDVNLPTEQDSRYKAIPHSHS</sequence>
<feature type="region of interest" description="Disordered" evidence="1">
    <location>
        <begin position="162"/>
        <end position="284"/>
    </location>
</feature>
<feature type="compositionally biased region" description="Polar residues" evidence="1">
    <location>
        <begin position="210"/>
        <end position="234"/>
    </location>
</feature>
<feature type="compositionally biased region" description="Acidic residues" evidence="1">
    <location>
        <begin position="195"/>
        <end position="209"/>
    </location>
</feature>
<feature type="compositionally biased region" description="Low complexity" evidence="1">
    <location>
        <begin position="169"/>
        <end position="186"/>
    </location>
</feature>
<proteinExistence type="predicted"/>
<protein>
    <submittedName>
        <fullName evidence="2">Uncharacterized protein</fullName>
    </submittedName>
</protein>
<accession>A0ABY7EBN9</accession>
<feature type="non-terminal residue" evidence="2">
    <location>
        <position position="1"/>
    </location>
</feature>
<dbReference type="Proteomes" id="UP001164746">
    <property type="component" value="Chromosome 6"/>
</dbReference>
<reference evidence="2" key="1">
    <citation type="submission" date="2022-11" db="EMBL/GenBank/DDBJ databases">
        <title>Centuries of genome instability and evolution in soft-shell clam transmissible cancer (bioRxiv).</title>
        <authorList>
            <person name="Hart S.F.M."/>
            <person name="Yonemitsu M.A."/>
            <person name="Giersch R.M."/>
            <person name="Beal B.F."/>
            <person name="Arriagada G."/>
            <person name="Davis B.W."/>
            <person name="Ostrander E.A."/>
            <person name="Goff S.P."/>
            <person name="Metzger M.J."/>
        </authorList>
    </citation>
    <scope>NUCLEOTIDE SEQUENCE</scope>
    <source>
        <strain evidence="2">MELC-2E11</strain>
        <tissue evidence="2">Siphon/mantle</tissue>
    </source>
</reference>
<feature type="compositionally biased region" description="Polar residues" evidence="1">
    <location>
        <begin position="259"/>
        <end position="271"/>
    </location>
</feature>
<evidence type="ECO:0000313" key="3">
    <source>
        <dbReference type="Proteomes" id="UP001164746"/>
    </source>
</evidence>
<name>A0ABY7EBN9_MYAAR</name>